<feature type="domain" description="GCK" evidence="2">
    <location>
        <begin position="49"/>
        <end position="123"/>
    </location>
</feature>
<evidence type="ECO:0000313" key="3">
    <source>
        <dbReference type="EMBL" id="PWA59116.1"/>
    </source>
</evidence>
<proteinExistence type="predicted"/>
<organism evidence="3 4">
    <name type="scientific">Artemisia annua</name>
    <name type="common">Sweet wormwood</name>
    <dbReference type="NCBI Taxonomy" id="35608"/>
    <lineage>
        <taxon>Eukaryota</taxon>
        <taxon>Viridiplantae</taxon>
        <taxon>Streptophyta</taxon>
        <taxon>Embryophyta</taxon>
        <taxon>Tracheophyta</taxon>
        <taxon>Spermatophyta</taxon>
        <taxon>Magnoliopsida</taxon>
        <taxon>eudicotyledons</taxon>
        <taxon>Gunneridae</taxon>
        <taxon>Pentapetalae</taxon>
        <taxon>asterids</taxon>
        <taxon>campanulids</taxon>
        <taxon>Asterales</taxon>
        <taxon>Asteraceae</taxon>
        <taxon>Asteroideae</taxon>
        <taxon>Anthemideae</taxon>
        <taxon>Artemisiinae</taxon>
        <taxon>Artemisia</taxon>
    </lineage>
</organism>
<feature type="region of interest" description="Disordered" evidence="1">
    <location>
        <begin position="1"/>
        <end position="47"/>
    </location>
</feature>
<dbReference type="SMART" id="SM01227">
    <property type="entry name" value="GCK"/>
    <property type="match status" value="1"/>
</dbReference>
<name>A0A2U1MD35_ARTAN</name>
<dbReference type="InterPro" id="IPR012891">
    <property type="entry name" value="GCK_dom"/>
</dbReference>
<comment type="caution">
    <text evidence="3">The sequence shown here is derived from an EMBL/GenBank/DDBJ whole genome shotgun (WGS) entry which is preliminary data.</text>
</comment>
<evidence type="ECO:0000259" key="2">
    <source>
        <dbReference type="SMART" id="SM01227"/>
    </source>
</evidence>
<feature type="compositionally biased region" description="Basic and acidic residues" evidence="1">
    <location>
        <begin position="11"/>
        <end position="47"/>
    </location>
</feature>
<dbReference type="AlphaFoldDB" id="A0A2U1MD35"/>
<sequence>MGTSFSSPRGGESHNESSPHGGDSHKESSPCGEESHKESSPCCEESHNKGYCFSCYMKEGECKETFIKWDECVKQGKKEDEDIVNKCFEVTSDLRKCMEANQDHYGEFLQAEKEPGYKLLSSLKQQGAFEDGELEKAEKDIPFLKLVMNLQAQKEADEIRRKKSPETKN</sequence>
<dbReference type="PANTHER" id="PTHR34357:SF2">
    <property type="entry name" value="F26F24.3-RELATED"/>
    <property type="match status" value="1"/>
</dbReference>
<gene>
    <name evidence="3" type="ORF">CTI12_AA394190</name>
</gene>
<evidence type="ECO:0000313" key="4">
    <source>
        <dbReference type="Proteomes" id="UP000245207"/>
    </source>
</evidence>
<dbReference type="STRING" id="35608.A0A2U1MD35"/>
<dbReference type="Pfam" id="PF07802">
    <property type="entry name" value="GCK"/>
    <property type="match status" value="1"/>
</dbReference>
<keyword evidence="4" id="KW-1185">Reference proteome</keyword>
<dbReference type="OrthoDB" id="2148418at2759"/>
<dbReference type="Gene3D" id="1.10.287.2900">
    <property type="match status" value="1"/>
</dbReference>
<dbReference type="EMBL" id="PKPP01005717">
    <property type="protein sequence ID" value="PWA59116.1"/>
    <property type="molecule type" value="Genomic_DNA"/>
</dbReference>
<accession>A0A2U1MD35</accession>
<evidence type="ECO:0000256" key="1">
    <source>
        <dbReference type="SAM" id="MobiDB-lite"/>
    </source>
</evidence>
<dbReference type="Proteomes" id="UP000245207">
    <property type="component" value="Unassembled WGS sequence"/>
</dbReference>
<dbReference type="PANTHER" id="PTHR34357">
    <property type="entry name" value="F7A19.14 PROTEIN-RELATED"/>
    <property type="match status" value="1"/>
</dbReference>
<protein>
    <submittedName>
        <fullName evidence="3">GCK</fullName>
    </submittedName>
</protein>
<reference evidence="3 4" key="1">
    <citation type="journal article" date="2018" name="Mol. Plant">
        <title>The genome of Artemisia annua provides insight into the evolution of Asteraceae family and artemisinin biosynthesis.</title>
        <authorList>
            <person name="Shen Q."/>
            <person name="Zhang L."/>
            <person name="Liao Z."/>
            <person name="Wang S."/>
            <person name="Yan T."/>
            <person name="Shi P."/>
            <person name="Liu M."/>
            <person name="Fu X."/>
            <person name="Pan Q."/>
            <person name="Wang Y."/>
            <person name="Lv Z."/>
            <person name="Lu X."/>
            <person name="Zhang F."/>
            <person name="Jiang W."/>
            <person name="Ma Y."/>
            <person name="Chen M."/>
            <person name="Hao X."/>
            <person name="Li L."/>
            <person name="Tang Y."/>
            <person name="Lv G."/>
            <person name="Zhou Y."/>
            <person name="Sun X."/>
            <person name="Brodelius P.E."/>
            <person name="Rose J.K.C."/>
            <person name="Tang K."/>
        </authorList>
    </citation>
    <scope>NUCLEOTIDE SEQUENCE [LARGE SCALE GENOMIC DNA]</scope>
    <source>
        <strain evidence="4">cv. Huhao1</strain>
        <tissue evidence="3">Leaf</tissue>
    </source>
</reference>